<dbReference type="PROSITE" id="PS50885">
    <property type="entry name" value="HAMP"/>
    <property type="match status" value="1"/>
</dbReference>
<dbReference type="AlphaFoldDB" id="A0A1J5QQU9"/>
<dbReference type="CDD" id="cd06225">
    <property type="entry name" value="HAMP"/>
    <property type="match status" value="1"/>
</dbReference>
<dbReference type="Gene3D" id="6.10.340.10">
    <property type="match status" value="1"/>
</dbReference>
<evidence type="ECO:0000256" key="8">
    <source>
        <dbReference type="ARBA" id="ARBA00023012"/>
    </source>
</evidence>
<dbReference type="EMBL" id="MLJW01000508">
    <property type="protein sequence ID" value="OIQ85974.1"/>
    <property type="molecule type" value="Genomic_DNA"/>
</dbReference>
<reference evidence="12" key="1">
    <citation type="submission" date="2016-10" db="EMBL/GenBank/DDBJ databases">
        <title>Sequence of Gallionella enrichment culture.</title>
        <authorList>
            <person name="Poehlein A."/>
            <person name="Muehling M."/>
            <person name="Daniel R."/>
        </authorList>
    </citation>
    <scope>NUCLEOTIDE SEQUENCE</scope>
</reference>
<dbReference type="Gene3D" id="3.30.450.20">
    <property type="entry name" value="PAS domain"/>
    <property type="match status" value="1"/>
</dbReference>
<comment type="caution">
    <text evidence="12">The sequence shown here is derived from an EMBL/GenBank/DDBJ whole genome shotgun (WGS) entry which is preliminary data.</text>
</comment>
<evidence type="ECO:0000256" key="1">
    <source>
        <dbReference type="ARBA" id="ARBA00000085"/>
    </source>
</evidence>
<dbReference type="InterPro" id="IPR004358">
    <property type="entry name" value="Sig_transdc_His_kin-like_C"/>
</dbReference>
<keyword evidence="4 12" id="KW-0808">Transferase</keyword>
<dbReference type="InterPro" id="IPR003594">
    <property type="entry name" value="HATPase_dom"/>
</dbReference>
<feature type="domain" description="HAMP" evidence="11">
    <location>
        <begin position="320"/>
        <end position="372"/>
    </location>
</feature>
<keyword evidence="9" id="KW-1133">Transmembrane helix</keyword>
<dbReference type="PRINTS" id="PR00344">
    <property type="entry name" value="BCTRLSENSOR"/>
</dbReference>
<accession>A0A1J5QQU9</accession>
<dbReference type="SUPFAM" id="SSF55874">
    <property type="entry name" value="ATPase domain of HSP90 chaperone/DNA topoisomerase II/histidine kinase"/>
    <property type="match status" value="1"/>
</dbReference>
<keyword evidence="9" id="KW-0812">Transmembrane</keyword>
<dbReference type="EC" id="2.7.13.3" evidence="2"/>
<dbReference type="SMART" id="SM00387">
    <property type="entry name" value="HATPase_c"/>
    <property type="match status" value="1"/>
</dbReference>
<dbReference type="Gene3D" id="3.30.565.10">
    <property type="entry name" value="Histidine kinase-like ATPase, C-terminal domain"/>
    <property type="match status" value="1"/>
</dbReference>
<dbReference type="InterPro" id="IPR017232">
    <property type="entry name" value="NtrY"/>
</dbReference>
<organism evidence="12">
    <name type="scientific">mine drainage metagenome</name>
    <dbReference type="NCBI Taxonomy" id="410659"/>
    <lineage>
        <taxon>unclassified sequences</taxon>
        <taxon>metagenomes</taxon>
        <taxon>ecological metagenomes</taxon>
    </lineage>
</organism>
<dbReference type="InterPro" id="IPR035965">
    <property type="entry name" value="PAS-like_dom_sf"/>
</dbReference>
<dbReference type="Gene3D" id="1.10.287.130">
    <property type="match status" value="1"/>
</dbReference>
<name>A0A1J5QQU9_9ZZZZ</name>
<evidence type="ECO:0000256" key="4">
    <source>
        <dbReference type="ARBA" id="ARBA00022679"/>
    </source>
</evidence>
<keyword evidence="7" id="KW-0067">ATP-binding</keyword>
<evidence type="ECO:0000256" key="3">
    <source>
        <dbReference type="ARBA" id="ARBA00022553"/>
    </source>
</evidence>
<dbReference type="Pfam" id="PF02518">
    <property type="entry name" value="HATPase_c"/>
    <property type="match status" value="1"/>
</dbReference>
<comment type="catalytic activity">
    <reaction evidence="1">
        <text>ATP + protein L-histidine = ADP + protein N-phospho-L-histidine.</text>
        <dbReference type="EC" id="2.7.13.3"/>
    </reaction>
</comment>
<evidence type="ECO:0000259" key="11">
    <source>
        <dbReference type="PROSITE" id="PS50885"/>
    </source>
</evidence>
<evidence type="ECO:0000259" key="10">
    <source>
        <dbReference type="PROSITE" id="PS50109"/>
    </source>
</evidence>
<dbReference type="Pfam" id="PF13188">
    <property type="entry name" value="PAS_8"/>
    <property type="match status" value="1"/>
</dbReference>
<feature type="transmembrane region" description="Helical" evidence="9">
    <location>
        <begin position="12"/>
        <end position="36"/>
    </location>
</feature>
<dbReference type="PANTHER" id="PTHR43065">
    <property type="entry name" value="SENSOR HISTIDINE KINASE"/>
    <property type="match status" value="1"/>
</dbReference>
<dbReference type="InterPro" id="IPR000014">
    <property type="entry name" value="PAS"/>
</dbReference>
<dbReference type="GO" id="GO:0005524">
    <property type="term" value="F:ATP binding"/>
    <property type="evidence" value="ECO:0007669"/>
    <property type="project" value="UniProtKB-KW"/>
</dbReference>
<feature type="transmembrane region" description="Helical" evidence="9">
    <location>
        <begin position="84"/>
        <end position="106"/>
    </location>
</feature>
<dbReference type="GO" id="GO:0016020">
    <property type="term" value="C:membrane"/>
    <property type="evidence" value="ECO:0007669"/>
    <property type="project" value="InterPro"/>
</dbReference>
<protein>
    <recommendedName>
        <fullName evidence="2">histidine kinase</fullName>
        <ecNumber evidence="2">2.7.13.3</ecNumber>
    </recommendedName>
</protein>
<evidence type="ECO:0000256" key="7">
    <source>
        <dbReference type="ARBA" id="ARBA00022840"/>
    </source>
</evidence>
<dbReference type="CDD" id="cd00082">
    <property type="entry name" value="HisKA"/>
    <property type="match status" value="1"/>
</dbReference>
<evidence type="ECO:0000313" key="12">
    <source>
        <dbReference type="EMBL" id="OIQ85974.1"/>
    </source>
</evidence>
<evidence type="ECO:0000256" key="5">
    <source>
        <dbReference type="ARBA" id="ARBA00022741"/>
    </source>
</evidence>
<dbReference type="PROSITE" id="PS50109">
    <property type="entry name" value="HIS_KIN"/>
    <property type="match status" value="1"/>
</dbReference>
<dbReference type="PIRSF" id="PIRSF037532">
    <property type="entry name" value="STHK_NtrY"/>
    <property type="match status" value="1"/>
</dbReference>
<feature type="transmembrane region" description="Helical" evidence="9">
    <location>
        <begin position="48"/>
        <end position="72"/>
    </location>
</feature>
<feature type="transmembrane region" description="Helical" evidence="9">
    <location>
        <begin position="295"/>
        <end position="318"/>
    </location>
</feature>
<dbReference type="Pfam" id="PF00512">
    <property type="entry name" value="HisKA"/>
    <property type="match status" value="1"/>
</dbReference>
<dbReference type="GO" id="GO:0000155">
    <property type="term" value="F:phosphorelay sensor kinase activity"/>
    <property type="evidence" value="ECO:0007669"/>
    <property type="project" value="InterPro"/>
</dbReference>
<keyword evidence="5" id="KW-0547">Nucleotide-binding</keyword>
<dbReference type="InterPro" id="IPR036890">
    <property type="entry name" value="HATPase_C_sf"/>
</dbReference>
<dbReference type="SUPFAM" id="SSF47384">
    <property type="entry name" value="Homodimeric domain of signal transducing histidine kinase"/>
    <property type="match status" value="1"/>
</dbReference>
<dbReference type="InterPro" id="IPR003660">
    <property type="entry name" value="HAMP_dom"/>
</dbReference>
<dbReference type="InterPro" id="IPR005467">
    <property type="entry name" value="His_kinase_dom"/>
</dbReference>
<dbReference type="Pfam" id="PF00672">
    <property type="entry name" value="HAMP"/>
    <property type="match status" value="1"/>
</dbReference>
<evidence type="ECO:0000256" key="6">
    <source>
        <dbReference type="ARBA" id="ARBA00022777"/>
    </source>
</evidence>
<keyword evidence="9" id="KW-0472">Membrane</keyword>
<evidence type="ECO:0000256" key="2">
    <source>
        <dbReference type="ARBA" id="ARBA00012438"/>
    </source>
</evidence>
<evidence type="ECO:0000256" key="9">
    <source>
        <dbReference type="SAM" id="Phobius"/>
    </source>
</evidence>
<keyword evidence="8" id="KW-0902">Two-component regulatory system</keyword>
<feature type="domain" description="Histidine kinase" evidence="10">
    <location>
        <begin position="517"/>
        <end position="748"/>
    </location>
</feature>
<proteinExistence type="predicted"/>
<keyword evidence="3" id="KW-0597">Phosphoprotein</keyword>
<dbReference type="SUPFAM" id="SSF158472">
    <property type="entry name" value="HAMP domain-like"/>
    <property type="match status" value="1"/>
</dbReference>
<gene>
    <name evidence="12" type="primary">todS_5</name>
    <name evidence="12" type="ORF">GALL_321750</name>
</gene>
<dbReference type="PANTHER" id="PTHR43065:SF10">
    <property type="entry name" value="PEROXIDE STRESS-ACTIVATED HISTIDINE KINASE MAK3"/>
    <property type="match status" value="1"/>
</dbReference>
<dbReference type="SUPFAM" id="SSF55785">
    <property type="entry name" value="PYP-like sensor domain (PAS domain)"/>
    <property type="match status" value="1"/>
</dbReference>
<dbReference type="SMART" id="SM00388">
    <property type="entry name" value="HisKA"/>
    <property type="match status" value="1"/>
</dbReference>
<dbReference type="InterPro" id="IPR003661">
    <property type="entry name" value="HisK_dim/P_dom"/>
</dbReference>
<keyword evidence="6 12" id="KW-0418">Kinase</keyword>
<dbReference type="SMART" id="SM00304">
    <property type="entry name" value="HAMP"/>
    <property type="match status" value="1"/>
</dbReference>
<sequence>METATVNRITRIAAWTALALGLPLVVFLVFLLAVSTKNTQAINPYFGVLYWINIAVAGLLLLLIVGLASRLLWRLRRRRFGSRLLFKLATVFALVGVLPGVVIYVVSYQFVERSIETWFDVKVERALDSGLNLGRTTLDVLLADLQAKARNVAGQVSDVHGNVSPTELERLLQQLGAEQATVFDSNGNVLATAGGNPFVLVPDIPGAEAMRQLRLMGQLASVEGGDDGVAGVRQNLRLRVVVPLPMRSILLPGHQRYLMLVQNVPSVISRSALEVQRAYAEYQERALGRDGLRRMYISTLTLTLFLAVFAAVLLAVLLGNQLARPLLLLADGMKAVAGGDLRPRPELQSADELGTLTRSFNDMTAQLSEARQQAETSRHALEASRAYLQSVLDNLSAGVLVLGDGMHLTLANPSATRVLRVPLQGAIGQPIDSMDSLRAFAAAVDAAFQELAGSGSSDHWLQQIDYTPPGSETALTLLVRGARLALPGQAASVVVFDDISELISAQRSLAWGEVARRLAHEIKNPLTPIQLSAERLQMKLSDKLAGSDRDMLGRATTTIVNQVTAMRRMVDEFRDYARTPATQLAPMDLNSLVGDVLNLYSGMSARDAHAGEEAPLVRAELAAGLPCIEGDATQLRQVIHNLLQNALDAVAGQPRREVCIRTEAYRSASSGAQRVRLSVADSGPGFSEKILARAFEPYVTTKPRGTGLGLAVVKKIAEEHHARLEVQNLSASTPPGGARVSLIFPAVACPAPSGAA</sequence>
<dbReference type="InterPro" id="IPR036097">
    <property type="entry name" value="HisK_dim/P_sf"/>
</dbReference>